<organism evidence="5">
    <name type="scientific">Onchocerca flexuosa</name>
    <dbReference type="NCBI Taxonomy" id="387005"/>
    <lineage>
        <taxon>Eukaryota</taxon>
        <taxon>Metazoa</taxon>
        <taxon>Ecdysozoa</taxon>
        <taxon>Nematoda</taxon>
        <taxon>Chromadorea</taxon>
        <taxon>Rhabditida</taxon>
        <taxon>Spirurina</taxon>
        <taxon>Spiruromorpha</taxon>
        <taxon>Filarioidea</taxon>
        <taxon>Onchocercidae</taxon>
        <taxon>Onchocerca</taxon>
    </lineage>
</organism>
<feature type="region of interest" description="Disordered" evidence="1">
    <location>
        <begin position="116"/>
        <end position="159"/>
    </location>
</feature>
<proteinExistence type="predicted"/>
<reference evidence="5" key="1">
    <citation type="submission" date="2016-06" db="UniProtKB">
        <authorList>
            <consortium name="WormBaseParasite"/>
        </authorList>
    </citation>
    <scope>IDENTIFICATION</scope>
</reference>
<evidence type="ECO:0000256" key="2">
    <source>
        <dbReference type="SAM" id="Phobius"/>
    </source>
</evidence>
<name>A0A183HKE0_9BILA</name>
<reference evidence="3 4" key="2">
    <citation type="submission" date="2018-11" db="EMBL/GenBank/DDBJ databases">
        <authorList>
            <consortium name="Pathogen Informatics"/>
        </authorList>
    </citation>
    <scope>NUCLEOTIDE SEQUENCE [LARGE SCALE GENOMIC DNA]</scope>
</reference>
<dbReference type="PANTHER" id="PTHR46276">
    <property type="entry name" value="E3 UBIQUITIN-PROTEIN LIGASE UBR5"/>
    <property type="match status" value="1"/>
</dbReference>
<dbReference type="EMBL" id="UZAJ01008656">
    <property type="protein sequence ID" value="VDO53341.1"/>
    <property type="molecule type" value="Genomic_DNA"/>
</dbReference>
<keyword evidence="4" id="KW-1185">Reference proteome</keyword>
<feature type="compositionally biased region" description="Basic and acidic residues" evidence="1">
    <location>
        <begin position="116"/>
        <end position="125"/>
    </location>
</feature>
<gene>
    <name evidence="3" type="ORF">OFLC_LOCUS7953</name>
</gene>
<evidence type="ECO:0000313" key="4">
    <source>
        <dbReference type="Proteomes" id="UP000267606"/>
    </source>
</evidence>
<dbReference type="GO" id="GO:0005634">
    <property type="term" value="C:nucleus"/>
    <property type="evidence" value="ECO:0007669"/>
    <property type="project" value="TreeGrafter"/>
</dbReference>
<dbReference type="PANTHER" id="PTHR46276:SF1">
    <property type="entry name" value="E3 UBIQUITIN-PROTEIN LIGASE UBR5"/>
    <property type="match status" value="1"/>
</dbReference>
<evidence type="ECO:0000256" key="1">
    <source>
        <dbReference type="SAM" id="MobiDB-lite"/>
    </source>
</evidence>
<keyword evidence="2" id="KW-0472">Membrane</keyword>
<dbReference type="GO" id="GO:0034450">
    <property type="term" value="F:ubiquitin-ubiquitin ligase activity"/>
    <property type="evidence" value="ECO:0007669"/>
    <property type="project" value="TreeGrafter"/>
</dbReference>
<dbReference type="GO" id="GO:0005737">
    <property type="term" value="C:cytoplasm"/>
    <property type="evidence" value="ECO:0007669"/>
    <property type="project" value="TreeGrafter"/>
</dbReference>
<evidence type="ECO:0000313" key="5">
    <source>
        <dbReference type="WBParaSite" id="OFLC_0000795101-mRNA-1"/>
    </source>
</evidence>
<dbReference type="GO" id="GO:0090263">
    <property type="term" value="P:positive regulation of canonical Wnt signaling pathway"/>
    <property type="evidence" value="ECO:0007669"/>
    <property type="project" value="TreeGrafter"/>
</dbReference>
<protein>
    <submittedName>
        <fullName evidence="5">tRNA_edit domain-containing protein</fullName>
    </submittedName>
</protein>
<dbReference type="WBParaSite" id="OFLC_0000795101-mRNA-1">
    <property type="protein sequence ID" value="OFLC_0000795101-mRNA-1"/>
    <property type="gene ID" value="OFLC_0000795101"/>
</dbReference>
<keyword evidence="2" id="KW-0812">Transmembrane</keyword>
<dbReference type="AlphaFoldDB" id="A0A183HKE0"/>
<evidence type="ECO:0000313" key="3">
    <source>
        <dbReference type="EMBL" id="VDO53341.1"/>
    </source>
</evidence>
<dbReference type="STRING" id="387005.A0A183HKE0"/>
<dbReference type="GO" id="GO:0000209">
    <property type="term" value="P:protein polyubiquitination"/>
    <property type="evidence" value="ECO:0007669"/>
    <property type="project" value="TreeGrafter"/>
</dbReference>
<feature type="transmembrane region" description="Helical" evidence="2">
    <location>
        <begin position="12"/>
        <end position="32"/>
    </location>
</feature>
<sequence>MSNCVFEKFDRLLYFIIIQLFIVGKICCWELGNRMDDQKQLFLFAFPVPSNEDHLIDRIKEASSARNQHGAVSTAALANIDADSIAQLAVGPNHVAFLFKCGRVARLKYTLTTATREENTGDEKSSSGTSGGAGSGSSGSGSGPTTGGSSGSSAGAGWL</sequence>
<dbReference type="Proteomes" id="UP000267606">
    <property type="component" value="Unassembled WGS sequence"/>
</dbReference>
<keyword evidence="2" id="KW-1133">Transmembrane helix</keyword>
<feature type="compositionally biased region" description="Gly residues" evidence="1">
    <location>
        <begin position="129"/>
        <end position="150"/>
    </location>
</feature>
<accession>A0A183HKE0</accession>